<feature type="non-terminal residue" evidence="1">
    <location>
        <position position="1"/>
    </location>
</feature>
<dbReference type="EMBL" id="LAZR01010787">
    <property type="protein sequence ID" value="KKM65059.1"/>
    <property type="molecule type" value="Genomic_DNA"/>
</dbReference>
<protein>
    <submittedName>
        <fullName evidence="1">Uncharacterized protein</fullName>
    </submittedName>
</protein>
<name>A0A0F9J5N2_9ZZZZ</name>
<gene>
    <name evidence="1" type="ORF">LCGC14_1495050</name>
</gene>
<sequence>NKARYRRDAFGLKDKDFNPYPNELVETYVQYYTIPKKPDDWPKNLGWYQDDWFLQENEPFHQSLVDYGNFTELRDFKSVPPRELFETEYIYFAMLEAKKPKYYIDELRLDNPEWDEWGVAAGIWTRTMSEQRRRAGLSSTDLFLEDTAEAREKLRDIMRALGEELQ</sequence>
<organism evidence="1">
    <name type="scientific">marine sediment metagenome</name>
    <dbReference type="NCBI Taxonomy" id="412755"/>
    <lineage>
        <taxon>unclassified sequences</taxon>
        <taxon>metagenomes</taxon>
        <taxon>ecological metagenomes</taxon>
    </lineage>
</organism>
<evidence type="ECO:0000313" key="1">
    <source>
        <dbReference type="EMBL" id="KKM65059.1"/>
    </source>
</evidence>
<proteinExistence type="predicted"/>
<comment type="caution">
    <text evidence="1">The sequence shown here is derived from an EMBL/GenBank/DDBJ whole genome shotgun (WGS) entry which is preliminary data.</text>
</comment>
<accession>A0A0F9J5N2</accession>
<reference evidence="1" key="1">
    <citation type="journal article" date="2015" name="Nature">
        <title>Complex archaea that bridge the gap between prokaryotes and eukaryotes.</title>
        <authorList>
            <person name="Spang A."/>
            <person name="Saw J.H."/>
            <person name="Jorgensen S.L."/>
            <person name="Zaremba-Niedzwiedzka K."/>
            <person name="Martijn J."/>
            <person name="Lind A.E."/>
            <person name="van Eijk R."/>
            <person name="Schleper C."/>
            <person name="Guy L."/>
            <person name="Ettema T.J."/>
        </authorList>
    </citation>
    <scope>NUCLEOTIDE SEQUENCE</scope>
</reference>
<dbReference type="AlphaFoldDB" id="A0A0F9J5N2"/>